<dbReference type="InterPro" id="IPR000683">
    <property type="entry name" value="Gfo/Idh/MocA-like_OxRdtase_N"/>
</dbReference>
<dbReference type="AlphaFoldDB" id="A0AA94XS91"/>
<dbReference type="Pfam" id="PF01408">
    <property type="entry name" value="GFO_IDH_MocA"/>
    <property type="match status" value="1"/>
</dbReference>
<evidence type="ECO:0000259" key="5">
    <source>
        <dbReference type="Pfam" id="PF22725"/>
    </source>
</evidence>
<dbReference type="SUPFAM" id="SSF51735">
    <property type="entry name" value="NAD(P)-binding Rossmann-fold domains"/>
    <property type="match status" value="1"/>
</dbReference>
<evidence type="ECO:0000313" key="7">
    <source>
        <dbReference type="Proteomes" id="UP001060018"/>
    </source>
</evidence>
<dbReference type="InterPro" id="IPR036291">
    <property type="entry name" value="NAD(P)-bd_dom_sf"/>
</dbReference>
<dbReference type="PANTHER" id="PTHR43818">
    <property type="entry name" value="BCDNA.GH03377"/>
    <property type="match status" value="1"/>
</dbReference>
<dbReference type="GO" id="GO:0016491">
    <property type="term" value="F:oxidoreductase activity"/>
    <property type="evidence" value="ECO:0007669"/>
    <property type="project" value="UniProtKB-KW"/>
</dbReference>
<dbReference type="SUPFAM" id="SSF55347">
    <property type="entry name" value="Glyceraldehyde-3-phosphate dehydrogenase-like, C-terminal domain"/>
    <property type="match status" value="1"/>
</dbReference>
<evidence type="ECO:0000256" key="1">
    <source>
        <dbReference type="ARBA" id="ARBA00023002"/>
    </source>
</evidence>
<name>A0AA94XS91_9MICC</name>
<dbReference type="Pfam" id="PF22725">
    <property type="entry name" value="GFO_IDH_MocA_C3"/>
    <property type="match status" value="1"/>
</dbReference>
<dbReference type="Gene3D" id="3.30.360.10">
    <property type="entry name" value="Dihydrodipicolinate Reductase, domain 2"/>
    <property type="match status" value="1"/>
</dbReference>
<feature type="region of interest" description="Disordered" evidence="3">
    <location>
        <begin position="696"/>
        <end position="715"/>
    </location>
</feature>
<accession>A0AA94XS91</accession>
<evidence type="ECO:0000256" key="2">
    <source>
        <dbReference type="ARBA" id="ARBA00023027"/>
    </source>
</evidence>
<dbReference type="Proteomes" id="UP001060018">
    <property type="component" value="Chromosome"/>
</dbReference>
<dbReference type="Pfam" id="PF14100">
    <property type="entry name" value="DUF6807"/>
    <property type="match status" value="1"/>
</dbReference>
<dbReference type="GO" id="GO:0000166">
    <property type="term" value="F:nucleotide binding"/>
    <property type="evidence" value="ECO:0007669"/>
    <property type="project" value="InterPro"/>
</dbReference>
<feature type="domain" description="GFO/IDH/MocA-like oxidoreductase" evidence="5">
    <location>
        <begin position="166"/>
        <end position="285"/>
    </location>
</feature>
<keyword evidence="1" id="KW-0560">Oxidoreductase</keyword>
<sequence>MNQQTTATAAKDESSASPPTAPAVVLVGLNGFGRQHLANIERLAGEEKIRFLAGIDPKDPGSQVRGENTRIFNTFEAFLESGLKPDIIIISTPISTHADLAMKALATGADLYLEKPPTATLGQYETLLDAAQAAGVNVQVGFQALGSLALQAVSELFGAGAENSPIGALRAVGASGNWLRTTGYYNRSPWAGHRQLNGVEIADGVVTNPLAHAVASALRIAGAQRSGDVVSVTTDLYHAHQIQADDTSVVKVQTNTGIPLTAALTVCAKEQQDPWITIYGTEGSAILYYTRDELVIRPNPDFGRPETSQTFSRVNLLENLVDVRRGTAPQLLSSLESAGAFMRVLEEIRTGSEPAVIQEEQVIPAGEGEEFHPVIPNIEQFIDRSVAAQSDFSSLGAPWAAEPESSGKFTLENPSTKQNQTVARLRTGKDISVTNSPRPFLDELKTMGGVHISDQQPLDHTWHLGVGVALQDVNGNNFWGGRTYTRADSRYVWRQDHGHIRTVANSFAPSGSSLSSQLEWVSHQQHVLLDEQRIVDFRAFNHQSTGATGWIMDFTFSLSAREESVSIGSPGSNGRLNGGYGGFFWRLPKANNPDIFTETASGEEQVHGSRSPWLAFAAEFSSDAVGLAQRGTGHGAATLIFCSDDGDPWFVRSSGYPGVGSSLAWDAPLILEPGASMARHLRVLVADGRWSGPAASSIAQEFGSDSQEDGTCPQR</sequence>
<dbReference type="PANTHER" id="PTHR43818:SF11">
    <property type="entry name" value="BCDNA.GH03377"/>
    <property type="match status" value="1"/>
</dbReference>
<dbReference type="InterPro" id="IPR050463">
    <property type="entry name" value="Gfo/Idh/MocA_oxidrdct_glycsds"/>
</dbReference>
<proteinExistence type="predicted"/>
<evidence type="ECO:0000313" key="6">
    <source>
        <dbReference type="EMBL" id="UUX59119.1"/>
    </source>
</evidence>
<feature type="region of interest" description="Disordered" evidence="3">
    <location>
        <begin position="397"/>
        <end position="419"/>
    </location>
</feature>
<dbReference type="InterPro" id="IPR055170">
    <property type="entry name" value="GFO_IDH_MocA-like_dom"/>
</dbReference>
<dbReference type="EMBL" id="CP102487">
    <property type="protein sequence ID" value="UUX59119.1"/>
    <property type="molecule type" value="Genomic_DNA"/>
</dbReference>
<evidence type="ECO:0000256" key="3">
    <source>
        <dbReference type="SAM" id="MobiDB-lite"/>
    </source>
</evidence>
<gene>
    <name evidence="6" type="ORF">NUH22_00255</name>
</gene>
<protein>
    <submittedName>
        <fullName evidence="6">PmoA family protein</fullName>
    </submittedName>
</protein>
<dbReference type="InterPro" id="IPR029475">
    <property type="entry name" value="DUF6807"/>
</dbReference>
<dbReference type="RefSeq" id="WP_195182034.1">
    <property type="nucleotide sequence ID" value="NZ_CP102487.1"/>
</dbReference>
<organism evidence="6 7">
    <name type="scientific">Glutamicibacter halophytocola</name>
    <dbReference type="NCBI Taxonomy" id="1933880"/>
    <lineage>
        <taxon>Bacteria</taxon>
        <taxon>Bacillati</taxon>
        <taxon>Actinomycetota</taxon>
        <taxon>Actinomycetes</taxon>
        <taxon>Micrococcales</taxon>
        <taxon>Micrococcaceae</taxon>
        <taxon>Glutamicibacter</taxon>
    </lineage>
</organism>
<feature type="domain" description="Gfo/Idh/MocA-like oxidoreductase N-terminal" evidence="4">
    <location>
        <begin position="24"/>
        <end position="142"/>
    </location>
</feature>
<evidence type="ECO:0000259" key="4">
    <source>
        <dbReference type="Pfam" id="PF01408"/>
    </source>
</evidence>
<keyword evidence="2" id="KW-0520">NAD</keyword>
<reference evidence="6" key="1">
    <citation type="journal article" date="2022" name="Pest Manag. Sci.">
        <title>Glutamicibacter halophytocola-mediated host fitness of potato tuber moth on Solanaceae crops.</title>
        <authorList>
            <person name="Wang W."/>
            <person name="Xiao G."/>
            <person name="Du G."/>
            <person name="Chang L."/>
            <person name="Yang Y."/>
            <person name="Ye J."/>
            <person name="Chen B."/>
        </authorList>
    </citation>
    <scope>NUCLEOTIDE SEQUENCE</scope>
    <source>
        <strain evidence="6">S2</strain>
    </source>
</reference>
<dbReference type="Gene3D" id="3.40.50.720">
    <property type="entry name" value="NAD(P)-binding Rossmann-like Domain"/>
    <property type="match status" value="1"/>
</dbReference>